<dbReference type="Pfam" id="PF00291">
    <property type="entry name" value="PALP"/>
    <property type="match status" value="1"/>
</dbReference>
<dbReference type="InterPro" id="IPR001926">
    <property type="entry name" value="TrpB-like_PALP"/>
</dbReference>
<dbReference type="GO" id="GO:1901605">
    <property type="term" value="P:alpha-amino acid metabolic process"/>
    <property type="evidence" value="ECO:0007669"/>
    <property type="project" value="UniProtKB-ARBA"/>
</dbReference>
<dbReference type="EMBL" id="CP048222">
    <property type="protein sequence ID" value="QHT71729.1"/>
    <property type="molecule type" value="Genomic_DNA"/>
</dbReference>
<keyword evidence="2" id="KW-0663">Pyridoxal phosphate</keyword>
<dbReference type="InterPro" id="IPR036052">
    <property type="entry name" value="TrpB-like_PALP_sf"/>
</dbReference>
<dbReference type="AlphaFoldDB" id="A0A6C0GU56"/>
<name>A0A6C0GU56_9BACT</name>
<evidence type="ECO:0000256" key="1">
    <source>
        <dbReference type="ARBA" id="ARBA00001933"/>
    </source>
</evidence>
<dbReference type="Gene3D" id="3.40.50.1100">
    <property type="match status" value="2"/>
</dbReference>
<comment type="cofactor">
    <cofactor evidence="1">
        <name>pyridoxal 5'-phosphate</name>
        <dbReference type="ChEBI" id="CHEBI:597326"/>
    </cofactor>
</comment>
<reference evidence="4 5" key="1">
    <citation type="submission" date="2020-01" db="EMBL/GenBank/DDBJ databases">
        <authorList>
            <person name="Kim M.K."/>
        </authorList>
    </citation>
    <scope>NUCLEOTIDE SEQUENCE [LARGE SCALE GENOMIC DNA]</scope>
    <source>
        <strain evidence="4 5">172606-1</strain>
    </source>
</reference>
<gene>
    <name evidence="4" type="ORF">GXP67_36225</name>
</gene>
<evidence type="ECO:0000313" key="4">
    <source>
        <dbReference type="EMBL" id="QHT71729.1"/>
    </source>
</evidence>
<sequence length="309" mass="33758">MLTIRPHQADRLLKATGKLIGKTPLFLIRHAFNKANVRIYAKLEWLQLGSSVKARPAFHMISQAVASGELTSYRHILDATSGNTGIAYAAIGARLGIPVTIFMSETASKERSTILKALQTNIIYTSAPTTGDEAQQMALSLFKKQPNRYFHINQYGNENNWKAHYQTTAQEIYRQTRGRVTHFVAGLGTTGTLVGTGRRLQELNPAIRLIALQPDVSTHLLEGWKHLGSSTAPAIYDASLAHQTLAVSTEEAYEWIKRVAVKEGLLLSPSSAAALAGAVQVAEQIDEGIIVTVFADSADKYGEVINSLF</sequence>
<keyword evidence="5" id="KW-1185">Reference proteome</keyword>
<dbReference type="Proteomes" id="UP000480178">
    <property type="component" value="Chromosome"/>
</dbReference>
<dbReference type="SUPFAM" id="SSF53686">
    <property type="entry name" value="Tryptophan synthase beta subunit-like PLP-dependent enzymes"/>
    <property type="match status" value="1"/>
</dbReference>
<dbReference type="RefSeq" id="WP_162447657.1">
    <property type="nucleotide sequence ID" value="NZ_CP048222.1"/>
</dbReference>
<evidence type="ECO:0000256" key="2">
    <source>
        <dbReference type="ARBA" id="ARBA00022898"/>
    </source>
</evidence>
<proteinExistence type="predicted"/>
<accession>A0A6C0GU56</accession>
<dbReference type="CDD" id="cd01561">
    <property type="entry name" value="CBS_like"/>
    <property type="match status" value="1"/>
</dbReference>
<evidence type="ECO:0000313" key="5">
    <source>
        <dbReference type="Proteomes" id="UP000480178"/>
    </source>
</evidence>
<evidence type="ECO:0000259" key="3">
    <source>
        <dbReference type="Pfam" id="PF00291"/>
    </source>
</evidence>
<dbReference type="InterPro" id="IPR050214">
    <property type="entry name" value="Cys_Synth/Cystath_Beta-Synth"/>
</dbReference>
<feature type="domain" description="Tryptophan synthase beta chain-like PALP" evidence="3">
    <location>
        <begin position="19"/>
        <end position="296"/>
    </location>
</feature>
<organism evidence="4 5">
    <name type="scientific">Rhodocytophaga rosea</name>
    <dbReference type="NCBI Taxonomy" id="2704465"/>
    <lineage>
        <taxon>Bacteria</taxon>
        <taxon>Pseudomonadati</taxon>
        <taxon>Bacteroidota</taxon>
        <taxon>Cytophagia</taxon>
        <taxon>Cytophagales</taxon>
        <taxon>Rhodocytophagaceae</taxon>
        <taxon>Rhodocytophaga</taxon>
    </lineage>
</organism>
<dbReference type="KEGG" id="rhoz:GXP67_36225"/>
<protein>
    <submittedName>
        <fullName evidence="4">Cysteine synthase family protein</fullName>
    </submittedName>
</protein>
<dbReference type="PANTHER" id="PTHR10314">
    <property type="entry name" value="CYSTATHIONINE BETA-SYNTHASE"/>
    <property type="match status" value="1"/>
</dbReference>